<dbReference type="CDD" id="cd04301">
    <property type="entry name" value="NAT_SF"/>
    <property type="match status" value="1"/>
</dbReference>
<dbReference type="PANTHER" id="PTHR13355">
    <property type="entry name" value="GLUCOSAMINE 6-PHOSPHATE N-ACETYLTRANSFERASE"/>
    <property type="match status" value="1"/>
</dbReference>
<dbReference type="SUPFAM" id="SSF55729">
    <property type="entry name" value="Acyl-CoA N-acyltransferases (Nat)"/>
    <property type="match status" value="1"/>
</dbReference>
<accession>A0A1B3WCT1</accession>
<dbReference type="Pfam" id="PF13673">
    <property type="entry name" value="Acetyltransf_10"/>
    <property type="match status" value="1"/>
</dbReference>
<dbReference type="Gene3D" id="3.40.630.30">
    <property type="match status" value="1"/>
</dbReference>
<dbReference type="InterPro" id="IPR016181">
    <property type="entry name" value="Acyl_CoA_acyltransferase"/>
</dbReference>
<protein>
    <recommendedName>
        <fullName evidence="1">N-acetyltransferase domain-containing protein</fullName>
    </recommendedName>
</protein>
<evidence type="ECO:0000313" key="2">
    <source>
        <dbReference type="EMBL" id="AOH38777.1"/>
    </source>
</evidence>
<sequence>MIRIKVFMEEQGFKNEFDDIDNRAIHIVLYKEGKPVGTCRVFWDAEMQAYLIGRVAVLKNARGNHYGTELLKEAEQVVVDKGESVLCLAAQITTTPFYESLGYKAYGEAFFDEHCPHIWMKKKLS</sequence>
<dbReference type="InterPro" id="IPR000182">
    <property type="entry name" value="GNAT_dom"/>
</dbReference>
<name>A0A1B3WCT1_9FIRM</name>
<proteinExistence type="predicted"/>
<dbReference type="InterPro" id="IPR039143">
    <property type="entry name" value="GNPNAT1-like"/>
</dbReference>
<dbReference type="STRING" id="39950.BCB69_01545"/>
<dbReference type="EMBL" id="CP017037">
    <property type="protein sequence ID" value="AOH38777.1"/>
    <property type="molecule type" value="Genomic_DNA"/>
</dbReference>
<dbReference type="Proteomes" id="UP000094757">
    <property type="component" value="Chromosome"/>
</dbReference>
<evidence type="ECO:0000259" key="1">
    <source>
        <dbReference type="PROSITE" id="PS51186"/>
    </source>
</evidence>
<reference evidence="3" key="1">
    <citation type="submission" date="2016-08" db="EMBL/GenBank/DDBJ databases">
        <authorList>
            <person name="Holder M.E."/>
            <person name="Ajami N.J."/>
            <person name="Petrosino J.F."/>
        </authorList>
    </citation>
    <scope>NUCLEOTIDE SEQUENCE [LARGE SCALE GENOMIC DNA]</scope>
    <source>
        <strain evidence="3">F0677</strain>
    </source>
</reference>
<feature type="domain" description="N-acetyltransferase" evidence="1">
    <location>
        <begin position="1"/>
        <end position="125"/>
    </location>
</feature>
<dbReference type="RefSeq" id="WP_069176810.1">
    <property type="nucleotide sequence ID" value="NZ_CP017037.1"/>
</dbReference>
<dbReference type="PROSITE" id="PS51186">
    <property type="entry name" value="GNAT"/>
    <property type="match status" value="1"/>
</dbReference>
<gene>
    <name evidence="2" type="ORF">BCB69_01545</name>
</gene>
<dbReference type="GO" id="GO:0008080">
    <property type="term" value="F:N-acetyltransferase activity"/>
    <property type="evidence" value="ECO:0007669"/>
    <property type="project" value="TreeGrafter"/>
</dbReference>
<organism evidence="2 3">
    <name type="scientific">Dialister pneumosintes</name>
    <dbReference type="NCBI Taxonomy" id="39950"/>
    <lineage>
        <taxon>Bacteria</taxon>
        <taxon>Bacillati</taxon>
        <taxon>Bacillota</taxon>
        <taxon>Negativicutes</taxon>
        <taxon>Veillonellales</taxon>
        <taxon>Veillonellaceae</taxon>
        <taxon>Dialister</taxon>
    </lineage>
</organism>
<evidence type="ECO:0000313" key="3">
    <source>
        <dbReference type="Proteomes" id="UP000094757"/>
    </source>
</evidence>
<dbReference type="AlphaFoldDB" id="A0A1B3WCT1"/>
<dbReference type="KEGG" id="dpn:BCB69_01545"/>